<feature type="transmembrane region" description="Helical" evidence="1">
    <location>
        <begin position="40"/>
        <end position="60"/>
    </location>
</feature>
<dbReference type="InterPro" id="IPR018692">
    <property type="entry name" value="DUF2189"/>
</dbReference>
<gene>
    <name evidence="2" type="ORF">ACFQ4M_17875</name>
</gene>
<evidence type="ECO:0000313" key="3">
    <source>
        <dbReference type="Proteomes" id="UP001597158"/>
    </source>
</evidence>
<feature type="transmembrane region" description="Helical" evidence="1">
    <location>
        <begin position="215"/>
        <end position="244"/>
    </location>
</feature>
<keyword evidence="1" id="KW-0812">Transmembrane</keyword>
<keyword evidence="1" id="KW-1133">Transmembrane helix</keyword>
<dbReference type="RefSeq" id="WP_002938979.1">
    <property type="nucleotide sequence ID" value="NZ_JARQZE010000018.1"/>
</dbReference>
<protein>
    <submittedName>
        <fullName evidence="2">DUF2189 domain-containing protein</fullName>
    </submittedName>
</protein>
<keyword evidence="3" id="KW-1185">Reference proteome</keyword>
<keyword evidence="1" id="KW-0472">Membrane</keyword>
<feature type="transmembrane region" description="Helical" evidence="1">
    <location>
        <begin position="110"/>
        <end position="129"/>
    </location>
</feature>
<organism evidence="2 3">
    <name type="scientific">Thauera mechernichensis</name>
    <dbReference type="NCBI Taxonomy" id="82788"/>
    <lineage>
        <taxon>Bacteria</taxon>
        <taxon>Pseudomonadati</taxon>
        <taxon>Pseudomonadota</taxon>
        <taxon>Betaproteobacteria</taxon>
        <taxon>Rhodocyclales</taxon>
        <taxon>Zoogloeaceae</taxon>
        <taxon>Thauera</taxon>
    </lineage>
</organism>
<feature type="transmembrane region" description="Helical" evidence="1">
    <location>
        <begin position="163"/>
        <end position="187"/>
    </location>
</feature>
<feature type="transmembrane region" description="Helical" evidence="1">
    <location>
        <begin position="66"/>
        <end position="89"/>
    </location>
</feature>
<comment type="caution">
    <text evidence="2">The sequence shown here is derived from an EMBL/GenBank/DDBJ whole genome shotgun (WGS) entry which is preliminary data.</text>
</comment>
<accession>A0ABW3WJH3</accession>
<evidence type="ECO:0000256" key="1">
    <source>
        <dbReference type="SAM" id="Phobius"/>
    </source>
</evidence>
<dbReference type="EMBL" id="JBHTMC010000033">
    <property type="protein sequence ID" value="MFD1265445.1"/>
    <property type="molecule type" value="Genomic_DNA"/>
</dbReference>
<dbReference type="Pfam" id="PF09955">
    <property type="entry name" value="DUF2189"/>
    <property type="match status" value="1"/>
</dbReference>
<proteinExistence type="predicted"/>
<dbReference type="Proteomes" id="UP001597158">
    <property type="component" value="Unassembled WGS sequence"/>
</dbReference>
<sequence>MDHSSNSLEQHFHLPHVRHIDRSRPLQWLKLGWEDMRDNLGASLPYGVVLAAMGYLILSFAADMPYLFTAAISGFFLVGPIAAAGLYEVSRRHERGERASFMDSMRGLRGHADSIAYFGVFLALALIAWERLSAILFALFFRGDLAEVSGFLSSVFMSGENLYFVFAYMVIGGTLAAVVFALSAVAIPMLMDRDVDSVTAAMTSLRAVQVNFDTMALWAAIIVALVLVGFATMMIGMVILLPLLGHASWHAYRDLIEK</sequence>
<evidence type="ECO:0000313" key="2">
    <source>
        <dbReference type="EMBL" id="MFD1265445.1"/>
    </source>
</evidence>
<reference evidence="3" key="1">
    <citation type="journal article" date="2019" name="Int. J. Syst. Evol. Microbiol.">
        <title>The Global Catalogue of Microorganisms (GCM) 10K type strain sequencing project: providing services to taxonomists for standard genome sequencing and annotation.</title>
        <authorList>
            <consortium name="The Broad Institute Genomics Platform"/>
            <consortium name="The Broad Institute Genome Sequencing Center for Infectious Disease"/>
            <person name="Wu L."/>
            <person name="Ma J."/>
        </authorList>
    </citation>
    <scope>NUCLEOTIDE SEQUENCE [LARGE SCALE GENOMIC DNA]</scope>
    <source>
        <strain evidence="3">CCUG 48884</strain>
    </source>
</reference>
<name>A0ABW3WJH3_9RHOO</name>